<proteinExistence type="predicted"/>
<feature type="domain" description="HTH cro/C1-type" evidence="1">
    <location>
        <begin position="19"/>
        <end position="73"/>
    </location>
</feature>
<evidence type="ECO:0000313" key="2">
    <source>
        <dbReference type="EMBL" id="MEU7070430.1"/>
    </source>
</evidence>
<dbReference type="Proteomes" id="UP001551329">
    <property type="component" value="Unassembled WGS sequence"/>
</dbReference>
<dbReference type="SUPFAM" id="SSF47413">
    <property type="entry name" value="lambda repressor-like DNA-binding domains"/>
    <property type="match status" value="1"/>
</dbReference>
<dbReference type="CDD" id="cd00093">
    <property type="entry name" value="HTH_XRE"/>
    <property type="match status" value="1"/>
</dbReference>
<dbReference type="InterPro" id="IPR010982">
    <property type="entry name" value="Lambda_DNA-bd_dom_sf"/>
</dbReference>
<keyword evidence="3" id="KW-1185">Reference proteome</keyword>
<dbReference type="InterPro" id="IPR043917">
    <property type="entry name" value="DUF5753"/>
</dbReference>
<evidence type="ECO:0000259" key="1">
    <source>
        <dbReference type="PROSITE" id="PS50943"/>
    </source>
</evidence>
<dbReference type="RefSeq" id="WP_358477488.1">
    <property type="nucleotide sequence ID" value="NZ_JBEZAE010000004.1"/>
</dbReference>
<protein>
    <submittedName>
        <fullName evidence="2">Helix-turn-helix transcriptional regulator</fullName>
    </submittedName>
</protein>
<dbReference type="Gene3D" id="1.10.260.40">
    <property type="entry name" value="lambda repressor-like DNA-binding domains"/>
    <property type="match status" value="1"/>
</dbReference>
<comment type="caution">
    <text evidence="2">The sequence shown here is derived from an EMBL/GenBank/DDBJ whole genome shotgun (WGS) entry which is preliminary data.</text>
</comment>
<sequence length="299" mass="33465">MSEPRSAPTVGQVVLGRRLQDLRERAGLKREEAAKILRVAPATVRRMETAEVALKVPYVQLLLKEYGITDAEAEAFVALTEEANLPGWWQRFHDVLPGWFSMYVSLEGAASLIRAYEPQFIPGLLQTEAYARAILRSGAVGGSDAARPQGTAAAERAEETERHVALRMERQSLLTREDAPKFWVIMDETVFRRPVGDGPEVMRDQLDRLLEASESPNVTLQIAEFASGHHPGTYGPFVLFRFAMPELPDMVYSEYLTGAVYLDARPEVASHLEVMDRMAAQAATAQRTKEILRDLRKEL</sequence>
<gene>
    <name evidence="2" type="ORF">AB0A88_09835</name>
</gene>
<dbReference type="InterPro" id="IPR001387">
    <property type="entry name" value="Cro/C1-type_HTH"/>
</dbReference>
<dbReference type="SMART" id="SM00530">
    <property type="entry name" value="HTH_XRE"/>
    <property type="match status" value="1"/>
</dbReference>
<reference evidence="2 3" key="1">
    <citation type="submission" date="2024-06" db="EMBL/GenBank/DDBJ databases">
        <title>The Natural Products Discovery Center: Release of the First 8490 Sequenced Strains for Exploring Actinobacteria Biosynthetic Diversity.</title>
        <authorList>
            <person name="Kalkreuter E."/>
            <person name="Kautsar S.A."/>
            <person name="Yang D."/>
            <person name="Bader C.D."/>
            <person name="Teijaro C.N."/>
            <person name="Fluegel L."/>
            <person name="Davis C.M."/>
            <person name="Simpson J.R."/>
            <person name="Lauterbach L."/>
            <person name="Steele A.D."/>
            <person name="Gui C."/>
            <person name="Meng S."/>
            <person name="Li G."/>
            <person name="Viehrig K."/>
            <person name="Ye F."/>
            <person name="Su P."/>
            <person name="Kiefer A.F."/>
            <person name="Nichols A."/>
            <person name="Cepeda A.J."/>
            <person name="Yan W."/>
            <person name="Fan B."/>
            <person name="Jiang Y."/>
            <person name="Adhikari A."/>
            <person name="Zheng C.-J."/>
            <person name="Schuster L."/>
            <person name="Cowan T.M."/>
            <person name="Smanski M.J."/>
            <person name="Chevrette M.G."/>
            <person name="De Carvalho L.P.S."/>
            <person name="Shen B."/>
        </authorList>
    </citation>
    <scope>NUCLEOTIDE SEQUENCE [LARGE SCALE GENOMIC DNA]</scope>
    <source>
        <strain evidence="2 3">NPDC045974</strain>
    </source>
</reference>
<dbReference type="Pfam" id="PF13560">
    <property type="entry name" value="HTH_31"/>
    <property type="match status" value="1"/>
</dbReference>
<accession>A0ABV3C823</accession>
<dbReference type="Pfam" id="PF19054">
    <property type="entry name" value="DUF5753"/>
    <property type="match status" value="1"/>
</dbReference>
<organism evidence="2 3">
    <name type="scientific">Streptomyces narbonensis</name>
    <dbReference type="NCBI Taxonomy" id="67333"/>
    <lineage>
        <taxon>Bacteria</taxon>
        <taxon>Bacillati</taxon>
        <taxon>Actinomycetota</taxon>
        <taxon>Actinomycetes</taxon>
        <taxon>Kitasatosporales</taxon>
        <taxon>Streptomycetaceae</taxon>
        <taxon>Streptomyces</taxon>
    </lineage>
</organism>
<dbReference type="PROSITE" id="PS50943">
    <property type="entry name" value="HTH_CROC1"/>
    <property type="match status" value="1"/>
</dbReference>
<evidence type="ECO:0000313" key="3">
    <source>
        <dbReference type="Proteomes" id="UP001551329"/>
    </source>
</evidence>
<name>A0ABV3C823_9ACTN</name>
<dbReference type="EMBL" id="JBEZAE010000004">
    <property type="protein sequence ID" value="MEU7070430.1"/>
    <property type="molecule type" value="Genomic_DNA"/>
</dbReference>